<evidence type="ECO:0000256" key="1">
    <source>
        <dbReference type="SAM" id="MobiDB-lite"/>
    </source>
</evidence>
<evidence type="ECO:0000313" key="3">
    <source>
        <dbReference type="Proteomes" id="UP001189429"/>
    </source>
</evidence>
<dbReference type="EMBL" id="CAUYUJ010015773">
    <property type="protein sequence ID" value="CAK0857975.1"/>
    <property type="molecule type" value="Genomic_DNA"/>
</dbReference>
<keyword evidence="3" id="KW-1185">Reference proteome</keyword>
<organism evidence="2 3">
    <name type="scientific">Prorocentrum cordatum</name>
    <dbReference type="NCBI Taxonomy" id="2364126"/>
    <lineage>
        <taxon>Eukaryota</taxon>
        <taxon>Sar</taxon>
        <taxon>Alveolata</taxon>
        <taxon>Dinophyceae</taxon>
        <taxon>Prorocentrales</taxon>
        <taxon>Prorocentraceae</taxon>
        <taxon>Prorocentrum</taxon>
    </lineage>
</organism>
<protein>
    <submittedName>
        <fullName evidence="2">Uncharacterized protein</fullName>
    </submittedName>
</protein>
<name>A0ABN9UIP1_9DINO</name>
<sequence>MDSAGILRRIAAVGSNLAAIGEQAQFASVSRSQSAQLIRELKMARLPPEELQPILGAIAESRFLECDRASINAAISQLVSADGDHCIAIANYQEWETLTEFLPQSMWDSLPSGNPNILFDFLIDLGLRKASEPTKHAMACLLLQAGKGLEGALQIDADTRTQSALAVGTLFAQRAAKKTLPVPVITKLPAAPMILQIEHSAVYMRAYSLQQPKRFDLDPVQWSVLKKAAKHAPAHRSGCNYGRPEEQRDASGSLET</sequence>
<accession>A0ABN9UIP1</accession>
<feature type="non-terminal residue" evidence="2">
    <location>
        <position position="256"/>
    </location>
</feature>
<proteinExistence type="predicted"/>
<comment type="caution">
    <text evidence="2">The sequence shown here is derived from an EMBL/GenBank/DDBJ whole genome shotgun (WGS) entry which is preliminary data.</text>
</comment>
<reference evidence="2" key="1">
    <citation type="submission" date="2023-10" db="EMBL/GenBank/DDBJ databases">
        <authorList>
            <person name="Chen Y."/>
            <person name="Shah S."/>
            <person name="Dougan E. K."/>
            <person name="Thang M."/>
            <person name="Chan C."/>
        </authorList>
    </citation>
    <scope>NUCLEOTIDE SEQUENCE [LARGE SCALE GENOMIC DNA]</scope>
</reference>
<gene>
    <name evidence="2" type="ORF">PCOR1329_LOCUS47907</name>
</gene>
<feature type="region of interest" description="Disordered" evidence="1">
    <location>
        <begin position="233"/>
        <end position="256"/>
    </location>
</feature>
<evidence type="ECO:0000313" key="2">
    <source>
        <dbReference type="EMBL" id="CAK0857975.1"/>
    </source>
</evidence>
<dbReference type="Proteomes" id="UP001189429">
    <property type="component" value="Unassembled WGS sequence"/>
</dbReference>